<dbReference type="Pfam" id="PF00950">
    <property type="entry name" value="ABC-3"/>
    <property type="match status" value="1"/>
</dbReference>
<dbReference type="InterPro" id="IPR037294">
    <property type="entry name" value="ABC_BtuC-like"/>
</dbReference>
<evidence type="ECO:0000256" key="3">
    <source>
        <dbReference type="ARBA" id="ARBA00022692"/>
    </source>
</evidence>
<evidence type="ECO:0000256" key="4">
    <source>
        <dbReference type="ARBA" id="ARBA00022989"/>
    </source>
</evidence>
<comment type="caution">
    <text evidence="8">The sequence shown here is derived from an EMBL/GenBank/DDBJ whole genome shotgun (WGS) entry which is preliminary data.</text>
</comment>
<accession>A0ABN2LU77</accession>
<feature type="transmembrane region" description="Helical" evidence="7">
    <location>
        <begin position="7"/>
        <end position="27"/>
    </location>
</feature>
<dbReference type="PANTHER" id="PTHR30477:SF13">
    <property type="entry name" value="IRON TRANSPORT SYSTEM MEMBRANE PROTEIN HI_0360-RELATED"/>
    <property type="match status" value="1"/>
</dbReference>
<keyword evidence="9" id="KW-1185">Reference proteome</keyword>
<keyword evidence="3 6" id="KW-0812">Transmembrane</keyword>
<reference evidence="8 9" key="1">
    <citation type="journal article" date="2019" name="Int. J. Syst. Evol. Microbiol.">
        <title>The Global Catalogue of Microorganisms (GCM) 10K type strain sequencing project: providing services to taxonomists for standard genome sequencing and annotation.</title>
        <authorList>
            <consortium name="The Broad Institute Genomics Platform"/>
            <consortium name="The Broad Institute Genome Sequencing Center for Infectious Disease"/>
            <person name="Wu L."/>
            <person name="Ma J."/>
        </authorList>
    </citation>
    <scope>NUCLEOTIDE SEQUENCE [LARGE SCALE GENOMIC DNA]</scope>
    <source>
        <strain evidence="8 9">JCM 14322</strain>
    </source>
</reference>
<feature type="transmembrane region" description="Helical" evidence="7">
    <location>
        <begin position="165"/>
        <end position="183"/>
    </location>
</feature>
<comment type="similarity">
    <text evidence="2 6">Belongs to the ABC-3 integral membrane protein family.</text>
</comment>
<dbReference type="InterPro" id="IPR001626">
    <property type="entry name" value="ABC_TroCD"/>
</dbReference>
<organism evidence="8 9">
    <name type="scientific">Agromyces neolithicus</name>
    <dbReference type="NCBI Taxonomy" id="269420"/>
    <lineage>
        <taxon>Bacteria</taxon>
        <taxon>Bacillati</taxon>
        <taxon>Actinomycetota</taxon>
        <taxon>Actinomycetes</taxon>
        <taxon>Micrococcales</taxon>
        <taxon>Microbacteriaceae</taxon>
        <taxon>Agromyces</taxon>
    </lineage>
</organism>
<sequence>MGYFERALLAAVVIGAGAGFVGALVVLRRRTFFAQALTHGTYPGAVAAAALGVSVPAGAAAASVILVAVMAGIARIRQQGAQVAAGIVLTGGFAAGALLQAMIPGLPVQAESLLVGSILTVSDADIALAAAVALIAFIAVAFVGKEIAFSTFDPAGFRAAGYREWPVDLLVLALTAATVVSALPAVGAILAIALIAAPAAGARLVVGSFRGVLLAAPVIGAASGVIGVLASRAYAVAAGPAIALAATAFFLLALGISKVRGLPWKRVDIPVETAEDARIA</sequence>
<evidence type="ECO:0000313" key="9">
    <source>
        <dbReference type="Proteomes" id="UP001500002"/>
    </source>
</evidence>
<evidence type="ECO:0000256" key="2">
    <source>
        <dbReference type="ARBA" id="ARBA00008034"/>
    </source>
</evidence>
<dbReference type="RefSeq" id="WP_344292925.1">
    <property type="nucleotide sequence ID" value="NZ_BAAANJ010000001.1"/>
</dbReference>
<keyword evidence="6" id="KW-0813">Transport</keyword>
<protein>
    <submittedName>
        <fullName evidence="8">Metal ABC transporter permease</fullName>
    </submittedName>
</protein>
<name>A0ABN2LU77_9MICO</name>
<feature type="transmembrane region" description="Helical" evidence="7">
    <location>
        <begin position="47"/>
        <end position="71"/>
    </location>
</feature>
<dbReference type="PANTHER" id="PTHR30477">
    <property type="entry name" value="ABC-TRANSPORTER METAL-BINDING PROTEIN"/>
    <property type="match status" value="1"/>
</dbReference>
<feature type="transmembrane region" description="Helical" evidence="7">
    <location>
        <begin position="126"/>
        <end position="144"/>
    </location>
</feature>
<evidence type="ECO:0000256" key="6">
    <source>
        <dbReference type="RuleBase" id="RU003943"/>
    </source>
</evidence>
<feature type="transmembrane region" description="Helical" evidence="7">
    <location>
        <begin position="237"/>
        <end position="256"/>
    </location>
</feature>
<evidence type="ECO:0000256" key="5">
    <source>
        <dbReference type="ARBA" id="ARBA00023136"/>
    </source>
</evidence>
<gene>
    <name evidence="8" type="ORF">GCM10009749_04280</name>
</gene>
<keyword evidence="4 7" id="KW-1133">Transmembrane helix</keyword>
<feature type="transmembrane region" description="Helical" evidence="7">
    <location>
        <begin position="83"/>
        <end position="106"/>
    </location>
</feature>
<feature type="transmembrane region" description="Helical" evidence="7">
    <location>
        <begin position="213"/>
        <end position="231"/>
    </location>
</feature>
<dbReference type="Proteomes" id="UP001500002">
    <property type="component" value="Unassembled WGS sequence"/>
</dbReference>
<dbReference type="EMBL" id="BAAANJ010000001">
    <property type="protein sequence ID" value="GAA1799616.1"/>
    <property type="molecule type" value="Genomic_DNA"/>
</dbReference>
<evidence type="ECO:0000256" key="7">
    <source>
        <dbReference type="SAM" id="Phobius"/>
    </source>
</evidence>
<comment type="subcellular location">
    <subcellularLocation>
        <location evidence="6">Cell membrane</location>
        <topology evidence="6">Multi-pass membrane protein</topology>
    </subcellularLocation>
    <subcellularLocation>
        <location evidence="1">Membrane</location>
        <topology evidence="1">Multi-pass membrane protein</topology>
    </subcellularLocation>
</comment>
<dbReference type="SUPFAM" id="SSF81345">
    <property type="entry name" value="ABC transporter involved in vitamin B12 uptake, BtuC"/>
    <property type="match status" value="1"/>
</dbReference>
<keyword evidence="5 7" id="KW-0472">Membrane</keyword>
<evidence type="ECO:0000313" key="8">
    <source>
        <dbReference type="EMBL" id="GAA1799616.1"/>
    </source>
</evidence>
<proteinExistence type="inferred from homology"/>
<evidence type="ECO:0000256" key="1">
    <source>
        <dbReference type="ARBA" id="ARBA00004141"/>
    </source>
</evidence>
<dbReference type="Gene3D" id="1.10.3470.10">
    <property type="entry name" value="ABC transporter involved in vitamin B12 uptake, BtuC"/>
    <property type="match status" value="1"/>
</dbReference>